<feature type="chain" id="PRO_5046643243" evidence="2">
    <location>
        <begin position="32"/>
        <end position="1962"/>
    </location>
</feature>
<feature type="domain" description="Alpha-2-macroglobulin" evidence="4">
    <location>
        <begin position="1283"/>
        <end position="1373"/>
    </location>
</feature>
<dbReference type="InterPro" id="IPR001599">
    <property type="entry name" value="Macroglobln_a2"/>
</dbReference>
<sequence length="1962" mass="211352">MPLPSFLRRGAVPAALLLAAALTAATPPAHAARIDRVQPQGEVAEVRQISVRFSEAVVPLGDGRQKPPLTLQCNGRAPAGTGRWADAQVWLFDLATPLAPGQQCRLQLAAGWQPATTGTPLEGRTDFSFSTGGPAVLQVQPWPGTELEEDAHFLLTLNGPATPASVQARAVCEVEGLGESLPVRIVEGAVRDQVLAQQFKGQRRRPEANRLLLLTCQRPLPAEARMRLVWGSGIASADNPQVLTRTSQRFEYTVRARFAADFSCQRERADAGCLPLQAMVLNFSAPLPRAQAAAIRLQPAQGAALQPLLEAGDDAVRSVQFKAPLPPDTRFTLTLPTPLADDSGRPLTNAAAFPMAVATGPMPPLAKFAAAPFGILELEGPQAVLPLTLRHVQADLLGPQARGTATVKRLDAGTPDAELLRWIGRVARFHETTLSAKQAGLPQSQWKERVTETDDEGRSRTVVRERQLATRSLPLLQAATGTTRLQLPAASGRTGDTEVIGLPLAGAGYHVVEVASPQLGRQLLPEGKTMFVRTGVLATNLAVHFKHGSESSVVWVTRLDRGRPVADAQVAVNDCRGNQLWQGRTGADGVARIDAPLVNERRGEACLADSAGLFVTARAGGDLSWVFSDWNRGIEPWRFNLPTGSPDDVAEGPTLRAHTVFDRTLLRVGETVHMKHLLRAETSRGLQTLPVADRPTRMRITHVGSDTRYEQPLTWQAEGRHASADWAVPTTAKLGQYEVELLRGDRAWSSGSFRVEAFRVPLVDARLSAPAGPLVAPQSLPMAVQLTHLSGGGVAKAPVQLSALWRERSVDFAGYEDYSFQPPREPGQEADAAAGEEAADGARLVADKLAATTDANGAARIELPRLPVPRTPAELTAELRFDDPNGEVQTATQRLAVWPSAVVVGLRARAWAASPGQVRFQAVVLDTQGRPKANQQVEVTGRRTQWISSRKRLVGGFYAYDQRREVQPLGTLCSGRSDARGLVLCEASLTAAGEVELVAQAKDEAGRASQAATSVWITGQGDFWFAQDNDDRIDLLPEQRSVAPGGTARLQVRMPFREATVLVSVEREGVLHTQVVTLRGSEPVVEVPIPRLPKDATADATSWAPNVYVSVLALRGRLREVPWYSLFQWGWRAPLDWWRAFRNEAPDWRPPGAMVDLAKPAFKFGATQLQVGLDAHKLDVHVSADRAQYGVRQTAQVTVKVTQNGQPVAGTSVAFAAVDEGLLALQPNGSWQLLEAMFQPRPWSVETATAQGEVIGRRHYGRKAVPAGGGGGRNPTRELFDTLLLWRAEVTLDAKGEAKLQVPLNDSLTSFRLVAIADAGADRFGTGSTQVRVSQDLQMLPGLPPVAREGDRYNAVFTLRNTTSRAMTVQAALKAEGVTGLQPQTVALPAGAAAEVVWPVLTPSGVSALQWEASVAEQGGSARDQVRLPQAITPAVPVQVTQATLAQLEGTLTLPVAPPAGALPEQGPKAGGLRIGLQPRLGAELPGLRRFFETYPYACLEQKTSVALGLRDVARWQAVVAQLPDYLDSDGLALYFPPAAGDAPRGHDRLTAYLLQVSDEAGRLDPRLALPAAAKEPMLQGLAAFVEGRLTRSSRAPRPDLDVRKLAAIEALSRHGRATPRMLGSIDLVPATWPTAALIDWLQILQRLDGVPQREQRLEEARQLLRSRLDVSGTTLRFGTEATDGWWWLMDSPDANAVRVILATLEDPGWQADLPRLVTGALARQRGGAWSTTTANTWGSLALSRFAQRFEKEPVAGRSVARLAGAEQQIDWAAQPAGGVLQLPWPPAGTPTPLTLTQQGSGKPWVSTQALAAVRLESPVFAGLRLARSITPVSQKVPGRWSRGDVLRVRIELQSNADNGWLVVSDPVPTGGTVLGGGGGRDSAIATRGEEQQGPGVLAYVERTPAAWRAYHEWMPRGTQVMSYTLRLNSSGRFQLPPTRAEAMYAPEVFAELPNAALEVQP</sequence>
<dbReference type="Pfam" id="PF11974">
    <property type="entry name" value="bMG3"/>
    <property type="match status" value="1"/>
</dbReference>
<dbReference type="InterPro" id="IPR002890">
    <property type="entry name" value="MG2"/>
</dbReference>
<dbReference type="PANTHER" id="PTHR40094:SF1">
    <property type="entry name" value="UBIQUITIN DOMAIN-CONTAINING PROTEIN"/>
    <property type="match status" value="1"/>
</dbReference>
<dbReference type="RefSeq" id="WP_250198570.1">
    <property type="nucleotide sequence ID" value="NZ_CP097636.1"/>
</dbReference>
<proteinExistence type="inferred from homology"/>
<dbReference type="InterPro" id="IPR041246">
    <property type="entry name" value="Bact_MG10"/>
</dbReference>
<protein>
    <submittedName>
        <fullName evidence="5">MG2 domain-containing protein</fullName>
    </submittedName>
</protein>
<evidence type="ECO:0000259" key="4">
    <source>
        <dbReference type="SMART" id="SM01360"/>
    </source>
</evidence>
<dbReference type="InterPro" id="IPR006311">
    <property type="entry name" value="TAT_signal"/>
</dbReference>
<organism evidence="5 6">
    <name type="scientific">Aquincola tertiaricarbonis</name>
    <dbReference type="NCBI Taxonomy" id="391953"/>
    <lineage>
        <taxon>Bacteria</taxon>
        <taxon>Pseudomonadati</taxon>
        <taxon>Pseudomonadota</taxon>
        <taxon>Betaproteobacteria</taxon>
        <taxon>Burkholderiales</taxon>
        <taxon>Sphaerotilaceae</taxon>
        <taxon>Aquincola</taxon>
    </lineage>
</organism>
<dbReference type="InterPro" id="IPR051802">
    <property type="entry name" value="YfhM-like"/>
</dbReference>
<accession>A0ABY4SAI5</accession>
<name>A0ABY4SAI5_AQUTE</name>
<dbReference type="Proteomes" id="UP001056201">
    <property type="component" value="Chromosome 2"/>
</dbReference>
<dbReference type="Pfam" id="PF07703">
    <property type="entry name" value="A2M_BRD"/>
    <property type="match status" value="1"/>
</dbReference>
<comment type="similarity">
    <text evidence="1">Belongs to the protease inhibitor I39 (alpha-2-macroglobulin) family. Bacterial alpha-2-macroglobulin subfamily.</text>
</comment>
<evidence type="ECO:0000313" key="6">
    <source>
        <dbReference type="Proteomes" id="UP001056201"/>
    </source>
</evidence>
<dbReference type="Pfam" id="PF01835">
    <property type="entry name" value="MG2"/>
    <property type="match status" value="1"/>
</dbReference>
<gene>
    <name evidence="5" type="ORF">MW290_15225</name>
</gene>
<keyword evidence="2" id="KW-0732">Signal</keyword>
<evidence type="ECO:0000313" key="5">
    <source>
        <dbReference type="EMBL" id="URI10366.1"/>
    </source>
</evidence>
<dbReference type="EMBL" id="CP097636">
    <property type="protein sequence ID" value="URI10366.1"/>
    <property type="molecule type" value="Genomic_DNA"/>
</dbReference>
<dbReference type="SMART" id="SM01360">
    <property type="entry name" value="A2M"/>
    <property type="match status" value="1"/>
</dbReference>
<dbReference type="PANTHER" id="PTHR40094">
    <property type="entry name" value="ALPHA-2-MACROGLOBULIN HOMOLOG"/>
    <property type="match status" value="1"/>
</dbReference>
<dbReference type="Pfam" id="PF00207">
    <property type="entry name" value="A2M"/>
    <property type="match status" value="1"/>
</dbReference>
<evidence type="ECO:0000256" key="1">
    <source>
        <dbReference type="ARBA" id="ARBA00010556"/>
    </source>
</evidence>
<feature type="signal peptide" evidence="2">
    <location>
        <begin position="1"/>
        <end position="31"/>
    </location>
</feature>
<dbReference type="PROSITE" id="PS51318">
    <property type="entry name" value="TAT"/>
    <property type="match status" value="1"/>
</dbReference>
<dbReference type="SMART" id="SM01359">
    <property type="entry name" value="A2M_N_2"/>
    <property type="match status" value="1"/>
</dbReference>
<reference evidence="5" key="1">
    <citation type="submission" date="2022-05" db="EMBL/GenBank/DDBJ databases">
        <title>An RpoN-dependent PEP-CTERM gene is involved in floc formation of an Aquincola tertiaricarbonis strain.</title>
        <authorList>
            <person name="Qiu D."/>
            <person name="Xia M."/>
        </authorList>
    </citation>
    <scope>NUCLEOTIDE SEQUENCE</scope>
    <source>
        <strain evidence="5">RN12</strain>
    </source>
</reference>
<feature type="domain" description="Alpha-2-macroglobulin bait region" evidence="3">
    <location>
        <begin position="1033"/>
        <end position="1225"/>
    </location>
</feature>
<dbReference type="InterPro" id="IPR021868">
    <property type="entry name" value="Alpha_2_Macroglob_MG3"/>
</dbReference>
<dbReference type="Pfam" id="PF17973">
    <property type="entry name" value="bMG10"/>
    <property type="match status" value="1"/>
</dbReference>
<evidence type="ECO:0000259" key="3">
    <source>
        <dbReference type="SMART" id="SM01359"/>
    </source>
</evidence>
<keyword evidence="6" id="KW-1185">Reference proteome</keyword>
<evidence type="ECO:0000256" key="2">
    <source>
        <dbReference type="SAM" id="SignalP"/>
    </source>
</evidence>
<dbReference type="InterPro" id="IPR011625">
    <property type="entry name" value="A2M_N_BRD"/>
</dbReference>